<dbReference type="InterPro" id="IPR002847">
    <property type="entry name" value="F420-0_gamma-glut_ligase-dom"/>
</dbReference>
<dbReference type="EMBL" id="CP000051">
    <property type="protein sequence ID" value="AAX50888.1"/>
    <property type="molecule type" value="Genomic_DNA"/>
</dbReference>
<accession>A0A0H2X2R0</accession>
<gene>
    <name evidence="2" type="ordered locus">CTA_0664</name>
</gene>
<name>A0A0H2X2R0_CHLTA</name>
<dbReference type="HOGENOM" id="CLU_051152_1_0_0"/>
<evidence type="ECO:0000259" key="1">
    <source>
        <dbReference type="Pfam" id="PF01996"/>
    </source>
</evidence>
<reference evidence="2 3" key="1">
    <citation type="journal article" date="2005" name="Infect. Immun.">
        <title>Comparative genomic analysis of Chlamydia trachomatis oculotropic and genitotropic strains.</title>
        <authorList>
            <person name="Carlson J.H."/>
            <person name="Porcella S.F."/>
            <person name="McClarty G."/>
            <person name="Caldwell H.D."/>
        </authorList>
    </citation>
    <scope>NUCLEOTIDE SEQUENCE [LARGE SCALE GENOMIC DNA]</scope>
    <source>
        <strain evidence="3">ATCC VR-571B / DSM 19440 / HAR-13</strain>
    </source>
</reference>
<dbReference type="KEGG" id="cta:CTA_0664"/>
<dbReference type="NCBIfam" id="TIGR04132">
    <property type="entry name" value="intra_fol_E_lig"/>
    <property type="match status" value="1"/>
</dbReference>
<dbReference type="RefSeq" id="WP_009871979.1">
    <property type="nucleotide sequence ID" value="NC_007429.1"/>
</dbReference>
<dbReference type="AlphaFoldDB" id="A0A0H2X2R0"/>
<dbReference type="Pfam" id="PF01996">
    <property type="entry name" value="F420_ligase"/>
    <property type="match status" value="1"/>
</dbReference>
<dbReference type="SMR" id="A0A0H2X2R0"/>
<evidence type="ECO:0000313" key="3">
    <source>
        <dbReference type="Proteomes" id="UP000002532"/>
    </source>
</evidence>
<organism evidence="2 3">
    <name type="scientific">Chlamydia trachomatis serovar A (strain ATCC VR-571B / DSM 19440 / HAR-13)</name>
    <dbReference type="NCBI Taxonomy" id="315277"/>
    <lineage>
        <taxon>Bacteria</taxon>
        <taxon>Pseudomonadati</taxon>
        <taxon>Chlamydiota</taxon>
        <taxon>Chlamydiia</taxon>
        <taxon>Chlamydiales</taxon>
        <taxon>Chlamydiaceae</taxon>
        <taxon>Chlamydia/Chlamydophila group</taxon>
        <taxon>Chlamydia</taxon>
    </lineage>
</organism>
<sequence length="243" mass="27115">MKITPIKTRKVFAHDSLQEILQEALPPLQERSVVVVSSKIVSLCEGAVADARMCKAELIKKEADAYLFCEKSGIYLTKKEGILIPSAGIDESNTDQPFVLYPKDILGSCNRIGEWLRNYFRVKELGVIITDSHTTPMRRGVLGIGLCWYGFSPLHNYIGSLDCFGRPLQMTQSNLVDALAVAAVVCMGEGNEQTPLAVIEQAPNMVYHSHPTSREEYCSLRIDETEDLYGPFLQAVTWSQEKK</sequence>
<protein>
    <recommendedName>
        <fullName evidence="1">Coenzyme F420:L-glutamate ligase-like domain-containing protein</fullName>
    </recommendedName>
</protein>
<dbReference type="SUPFAM" id="SSF144010">
    <property type="entry name" value="CofE-like"/>
    <property type="match status" value="1"/>
</dbReference>
<evidence type="ECO:0000313" key="2">
    <source>
        <dbReference type="EMBL" id="AAX50888.1"/>
    </source>
</evidence>
<proteinExistence type="predicted"/>
<dbReference type="Proteomes" id="UP000002532">
    <property type="component" value="Chromosome"/>
</dbReference>
<feature type="domain" description="Coenzyme F420:L-glutamate ligase-like" evidence="1">
    <location>
        <begin position="6"/>
        <end position="200"/>
    </location>
</feature>
<dbReference type="PANTHER" id="PTHR47917:SF1">
    <property type="entry name" value="COENZYME F420:L-GLUTAMATE LIGASE"/>
    <property type="match status" value="1"/>
</dbReference>
<dbReference type="InterPro" id="IPR026416">
    <property type="entry name" value="Fol_metab_g-glu_lig"/>
</dbReference>
<keyword evidence="3" id="KW-1185">Reference proteome</keyword>
<dbReference type="Gene3D" id="3.30.1330.100">
    <property type="entry name" value="CofE-like"/>
    <property type="match status" value="1"/>
</dbReference>
<dbReference type="PANTHER" id="PTHR47917">
    <property type="match status" value="1"/>
</dbReference>